<reference evidence="5 6" key="1">
    <citation type="submission" date="2023-10" db="EMBL/GenBank/DDBJ databases">
        <title>Comparative genomics analysis reveals potential genetic determinants of host preference in Cryptosporidium xiaoi.</title>
        <authorList>
            <person name="Xiao L."/>
            <person name="Li J."/>
        </authorList>
    </citation>
    <scope>NUCLEOTIDE SEQUENCE [LARGE SCALE GENOMIC DNA]</scope>
    <source>
        <strain evidence="5 6">52996</strain>
    </source>
</reference>
<comment type="function">
    <text evidence="3">Essential component of the cytosolic iron-sulfur (Fe/S) protein assembly machinery. Required for the maturation of extramitochondrial Fe/S proteins.</text>
</comment>
<dbReference type="Pfam" id="PF00400">
    <property type="entry name" value="WD40"/>
    <property type="match status" value="5"/>
</dbReference>
<keyword evidence="6" id="KW-1185">Reference proteome</keyword>
<comment type="caution">
    <text evidence="5">The sequence shown here is derived from an EMBL/GenBank/DDBJ whole genome shotgun (WGS) entry which is preliminary data.</text>
</comment>
<dbReference type="SMART" id="SM00320">
    <property type="entry name" value="WD40"/>
    <property type="match status" value="7"/>
</dbReference>
<evidence type="ECO:0000256" key="2">
    <source>
        <dbReference type="ARBA" id="ARBA00022737"/>
    </source>
</evidence>
<dbReference type="PANTHER" id="PTHR19920:SF0">
    <property type="entry name" value="CYTOSOLIC IRON-SULFUR PROTEIN ASSEMBLY PROTEIN CIAO1-RELATED"/>
    <property type="match status" value="1"/>
</dbReference>
<feature type="repeat" description="WD" evidence="4">
    <location>
        <begin position="74"/>
        <end position="106"/>
    </location>
</feature>
<feature type="repeat" description="WD" evidence="4">
    <location>
        <begin position="358"/>
        <end position="393"/>
    </location>
</feature>
<gene>
    <name evidence="5" type="ORF">RS030_81342</name>
</gene>
<keyword evidence="2" id="KW-0677">Repeat</keyword>
<dbReference type="Gene3D" id="2.130.10.10">
    <property type="entry name" value="YVTN repeat-like/Quinoprotein amine dehydrogenase"/>
    <property type="match status" value="1"/>
</dbReference>
<dbReference type="PANTHER" id="PTHR19920">
    <property type="entry name" value="WD40 PROTEIN CIAO1"/>
    <property type="match status" value="1"/>
</dbReference>
<feature type="repeat" description="WD" evidence="4">
    <location>
        <begin position="225"/>
        <end position="257"/>
    </location>
</feature>
<organism evidence="5 6">
    <name type="scientific">Cryptosporidium xiaoi</name>
    <dbReference type="NCBI Taxonomy" id="659607"/>
    <lineage>
        <taxon>Eukaryota</taxon>
        <taxon>Sar</taxon>
        <taxon>Alveolata</taxon>
        <taxon>Apicomplexa</taxon>
        <taxon>Conoidasida</taxon>
        <taxon>Coccidia</taxon>
        <taxon>Eucoccidiorida</taxon>
        <taxon>Eimeriorina</taxon>
        <taxon>Cryptosporidiidae</taxon>
        <taxon>Cryptosporidium</taxon>
    </lineage>
</organism>
<evidence type="ECO:0000256" key="3">
    <source>
        <dbReference type="HAMAP-Rule" id="MF_03037"/>
    </source>
</evidence>
<sequence length="409" mass="46425">MVSLVRLGEIGNTFGIVWSVACHPVDRIVASCNGNITIWMGSSMKGHKWYTEMEECESSANNGGKWVKAYEFGDLEHTRIIRKVKWSPCGKMLISASFDHTITIWEFISKNVGWVSICKILGPESEVKCIDWSNNNTIAASCRDKTIWIFSLTMNNRIKGTPIDYDCIGVLTGHNNDIKKVKWHPIIPVILFSCSYDSTIIVWAPSSQLLDDKSDRSEWVKYYVLSGHTSTVWDFTFSPCGNYLLSCSDDSTIILWSGKNFRVKNFFNPKNGAKYVIISALKTILSHSVDIKSLPIYEQVDQFNLDNKNCSKEMYSFPIYSVEWCKYLNFAVSASANNNLNVFSVNKLEKLEPILQERNAHNGEVNSISWMNDSKSGEFISCGDDGRIILWKIHFEDGSVMSKYSNTNF</sequence>
<dbReference type="EMBL" id="JAWDEY010000036">
    <property type="protein sequence ID" value="KAK6587756.1"/>
    <property type="molecule type" value="Genomic_DNA"/>
</dbReference>
<dbReference type="InterPro" id="IPR001680">
    <property type="entry name" value="WD40_rpt"/>
</dbReference>
<evidence type="ECO:0000256" key="4">
    <source>
        <dbReference type="PROSITE-ProRule" id="PRU00221"/>
    </source>
</evidence>
<dbReference type="Proteomes" id="UP001311799">
    <property type="component" value="Unassembled WGS sequence"/>
</dbReference>
<dbReference type="SUPFAM" id="SSF50978">
    <property type="entry name" value="WD40 repeat-like"/>
    <property type="match status" value="1"/>
</dbReference>
<dbReference type="InterPro" id="IPR028608">
    <property type="entry name" value="CIAO1/Cia1"/>
</dbReference>
<protein>
    <recommendedName>
        <fullName evidence="3">Probable cytosolic iron-sulfur protein assembly protein CIAO1 homolog</fullName>
    </recommendedName>
</protein>
<keyword evidence="1 4" id="KW-0853">WD repeat</keyword>
<dbReference type="PROSITE" id="PS50294">
    <property type="entry name" value="WD_REPEATS_REGION"/>
    <property type="match status" value="3"/>
</dbReference>
<evidence type="ECO:0000313" key="5">
    <source>
        <dbReference type="EMBL" id="KAK6587756.1"/>
    </source>
</evidence>
<dbReference type="PROSITE" id="PS50082">
    <property type="entry name" value="WD_REPEATS_2"/>
    <property type="match status" value="4"/>
</dbReference>
<feature type="repeat" description="WD" evidence="4">
    <location>
        <begin position="171"/>
        <end position="203"/>
    </location>
</feature>
<dbReference type="GO" id="GO:0016226">
    <property type="term" value="P:iron-sulfur cluster assembly"/>
    <property type="evidence" value="ECO:0007669"/>
    <property type="project" value="UniProtKB-UniRule"/>
</dbReference>
<comment type="similarity">
    <text evidence="3">Belongs to the WD repeat CIA1 family.</text>
</comment>
<dbReference type="HAMAP" id="MF_03037">
    <property type="entry name" value="ciao1"/>
    <property type="match status" value="1"/>
</dbReference>
<evidence type="ECO:0000313" key="6">
    <source>
        <dbReference type="Proteomes" id="UP001311799"/>
    </source>
</evidence>
<dbReference type="InterPro" id="IPR036322">
    <property type="entry name" value="WD40_repeat_dom_sf"/>
</dbReference>
<accession>A0AAV9XSU6</accession>
<dbReference type="InterPro" id="IPR015943">
    <property type="entry name" value="WD40/YVTN_repeat-like_dom_sf"/>
</dbReference>
<evidence type="ECO:0000256" key="1">
    <source>
        <dbReference type="ARBA" id="ARBA00022574"/>
    </source>
</evidence>
<dbReference type="AlphaFoldDB" id="A0AAV9XSU6"/>
<proteinExistence type="inferred from homology"/>
<dbReference type="PROSITE" id="PS51257">
    <property type="entry name" value="PROKAR_LIPOPROTEIN"/>
    <property type="match status" value="1"/>
</dbReference>
<dbReference type="GO" id="GO:0097361">
    <property type="term" value="C:cytosolic [4Fe-4S] assembly targeting complex"/>
    <property type="evidence" value="ECO:0007669"/>
    <property type="project" value="InterPro"/>
</dbReference>
<name>A0AAV9XSU6_9CRYT</name>